<dbReference type="InterPro" id="IPR019734">
    <property type="entry name" value="TPR_rpt"/>
</dbReference>
<keyword evidence="8 12" id="KW-1133">Transmembrane helix</keyword>
<dbReference type="InterPro" id="IPR010547">
    <property type="entry name" value="TOM20_imprt_rcpt"/>
</dbReference>
<comment type="function">
    <text evidence="1">Central component of the receptor complex responsible for the recognition and translocation of cytosolically synthesized mitochondrial preproteins. Together with TOM22 functions as the transit peptide receptor at the surface of the mitochondrion outer membrane and facilitates the movement of preproteins into the translocation pore.</text>
</comment>
<protein>
    <submittedName>
        <fullName evidence="13">Mitochondrial import receptor subunit TOM20-like protein</fullName>
    </submittedName>
</protein>
<dbReference type="InterPro" id="IPR011990">
    <property type="entry name" value="TPR-like_helical_dom_sf"/>
</dbReference>
<keyword evidence="9" id="KW-0496">Mitochondrion</keyword>
<comment type="subcellular location">
    <subcellularLocation>
        <location evidence="2">Mitochondrion outer membrane</location>
        <topology evidence="2">Single-pass membrane protein</topology>
    </subcellularLocation>
</comment>
<keyword evidence="4" id="KW-0813">Transport</keyword>
<keyword evidence="6" id="KW-1000">Mitochondrion outer membrane</keyword>
<reference evidence="13 14" key="2">
    <citation type="journal article" date="2017" name="Front. Plant Sci.">
        <title>Gene Classification and Mining of Molecular Markers Useful in Red Clover (Trifolium pratense) Breeding.</title>
        <authorList>
            <person name="Istvanek J."/>
            <person name="Dluhosova J."/>
            <person name="Dluhos P."/>
            <person name="Patkova L."/>
            <person name="Nedelnik J."/>
            <person name="Repkova J."/>
        </authorList>
    </citation>
    <scope>NUCLEOTIDE SEQUENCE [LARGE SCALE GENOMIC DNA]</scope>
    <source>
        <strain evidence="14">cv. Tatra</strain>
        <tissue evidence="13">Young leaves</tissue>
    </source>
</reference>
<dbReference type="Proteomes" id="UP000236291">
    <property type="component" value="Unassembled WGS sequence"/>
</dbReference>
<evidence type="ECO:0000256" key="10">
    <source>
        <dbReference type="ARBA" id="ARBA00023136"/>
    </source>
</evidence>
<name>A0A2K3NUG1_TRIPR</name>
<comment type="similarity">
    <text evidence="3">Belongs to the Tom20 family.</text>
</comment>
<sequence length="201" mass="22184">MEFTQDDFDRLLLAEHSRKTCEQNYAKDPLDANNLTKWGEALLELSAFQTPVESKAMIEDALSKLEEALVIDPAKHYTLWCLGNANTSCAFLVSDINDAKPYFDKAVLYFQKALELDPENGLYLQSLKVALKGPGLHTEIRKQGLGQSQGGSSASSKEQVSKKKGSNDFKYYDLLGWCILAAGIVTWVAIAKSHVPPSLPS</sequence>
<reference evidence="13 14" key="1">
    <citation type="journal article" date="2014" name="Am. J. Bot.">
        <title>Genome assembly and annotation for red clover (Trifolium pratense; Fabaceae).</title>
        <authorList>
            <person name="Istvanek J."/>
            <person name="Jaros M."/>
            <person name="Krenek A."/>
            <person name="Repkova J."/>
        </authorList>
    </citation>
    <scope>NUCLEOTIDE SEQUENCE [LARGE SCALE GENOMIC DNA]</scope>
    <source>
        <strain evidence="14">cv. Tatra</strain>
        <tissue evidence="13">Young leaves</tissue>
    </source>
</reference>
<evidence type="ECO:0000256" key="8">
    <source>
        <dbReference type="ARBA" id="ARBA00022989"/>
    </source>
</evidence>
<dbReference type="Gene3D" id="1.25.40.10">
    <property type="entry name" value="Tetratricopeptide repeat domain"/>
    <property type="match status" value="1"/>
</dbReference>
<organism evidence="13 14">
    <name type="scientific">Trifolium pratense</name>
    <name type="common">Red clover</name>
    <dbReference type="NCBI Taxonomy" id="57577"/>
    <lineage>
        <taxon>Eukaryota</taxon>
        <taxon>Viridiplantae</taxon>
        <taxon>Streptophyta</taxon>
        <taxon>Embryophyta</taxon>
        <taxon>Tracheophyta</taxon>
        <taxon>Spermatophyta</taxon>
        <taxon>Magnoliopsida</taxon>
        <taxon>eudicotyledons</taxon>
        <taxon>Gunneridae</taxon>
        <taxon>Pentapetalae</taxon>
        <taxon>rosids</taxon>
        <taxon>fabids</taxon>
        <taxon>Fabales</taxon>
        <taxon>Fabaceae</taxon>
        <taxon>Papilionoideae</taxon>
        <taxon>50 kb inversion clade</taxon>
        <taxon>NPAAA clade</taxon>
        <taxon>Hologalegina</taxon>
        <taxon>IRL clade</taxon>
        <taxon>Trifolieae</taxon>
        <taxon>Trifolium</taxon>
    </lineage>
</organism>
<accession>A0A2K3NUG1</accession>
<keyword evidence="5 12" id="KW-0812">Transmembrane</keyword>
<evidence type="ECO:0000256" key="6">
    <source>
        <dbReference type="ARBA" id="ARBA00022787"/>
    </source>
</evidence>
<feature type="repeat" description="TPR" evidence="11">
    <location>
        <begin position="87"/>
        <end position="120"/>
    </location>
</feature>
<keyword evidence="10 12" id="KW-0472">Membrane</keyword>
<evidence type="ECO:0000313" key="14">
    <source>
        <dbReference type="Proteomes" id="UP000236291"/>
    </source>
</evidence>
<keyword evidence="7" id="KW-0653">Protein transport</keyword>
<dbReference type="Pfam" id="PF06552">
    <property type="entry name" value="TOM20_plant"/>
    <property type="match status" value="1"/>
</dbReference>
<dbReference type="PANTHER" id="PTHR32409:SF7">
    <property type="entry name" value="MITOCHONDRIAL IMPORT RECEPTOR SUBUNIT TOM20"/>
    <property type="match status" value="1"/>
</dbReference>
<evidence type="ECO:0000256" key="2">
    <source>
        <dbReference type="ARBA" id="ARBA00004572"/>
    </source>
</evidence>
<keyword evidence="11" id="KW-0802">TPR repeat</keyword>
<gene>
    <name evidence="13" type="ORF">L195_g003154</name>
</gene>
<dbReference type="STRING" id="57577.A0A2K3NUG1"/>
<evidence type="ECO:0000256" key="1">
    <source>
        <dbReference type="ARBA" id="ARBA00003450"/>
    </source>
</evidence>
<evidence type="ECO:0000256" key="11">
    <source>
        <dbReference type="PROSITE-ProRule" id="PRU00339"/>
    </source>
</evidence>
<feature type="transmembrane region" description="Helical" evidence="12">
    <location>
        <begin position="171"/>
        <end position="190"/>
    </location>
</feature>
<dbReference type="GO" id="GO:0045040">
    <property type="term" value="P:protein insertion into mitochondrial outer membrane"/>
    <property type="evidence" value="ECO:0007669"/>
    <property type="project" value="InterPro"/>
</dbReference>
<evidence type="ECO:0000256" key="5">
    <source>
        <dbReference type="ARBA" id="ARBA00022692"/>
    </source>
</evidence>
<dbReference type="SUPFAM" id="SSF48452">
    <property type="entry name" value="TPR-like"/>
    <property type="match status" value="1"/>
</dbReference>
<evidence type="ECO:0000256" key="7">
    <source>
        <dbReference type="ARBA" id="ARBA00022927"/>
    </source>
</evidence>
<dbReference type="PANTHER" id="PTHR32409">
    <property type="entry name" value="MITOCHONDRIAL IMPORT RECEPTOR SUBUNIT TOM20-1-RELATED"/>
    <property type="match status" value="1"/>
</dbReference>
<evidence type="ECO:0000256" key="12">
    <source>
        <dbReference type="SAM" id="Phobius"/>
    </source>
</evidence>
<dbReference type="GO" id="GO:0005742">
    <property type="term" value="C:mitochondrial outer membrane translocase complex"/>
    <property type="evidence" value="ECO:0007669"/>
    <property type="project" value="InterPro"/>
</dbReference>
<dbReference type="PROSITE" id="PS50005">
    <property type="entry name" value="TPR"/>
    <property type="match status" value="1"/>
</dbReference>
<proteinExistence type="inferred from homology"/>
<evidence type="ECO:0000256" key="4">
    <source>
        <dbReference type="ARBA" id="ARBA00022448"/>
    </source>
</evidence>
<evidence type="ECO:0000313" key="13">
    <source>
        <dbReference type="EMBL" id="PNY06679.1"/>
    </source>
</evidence>
<evidence type="ECO:0000256" key="3">
    <source>
        <dbReference type="ARBA" id="ARBA00005792"/>
    </source>
</evidence>
<dbReference type="AlphaFoldDB" id="A0A2K3NUG1"/>
<comment type="caution">
    <text evidence="13">The sequence shown here is derived from an EMBL/GenBank/DDBJ whole genome shotgun (WGS) entry which is preliminary data.</text>
</comment>
<dbReference type="EMBL" id="ASHM01001443">
    <property type="protein sequence ID" value="PNY06679.1"/>
    <property type="molecule type" value="Genomic_DNA"/>
</dbReference>
<evidence type="ECO:0000256" key="9">
    <source>
        <dbReference type="ARBA" id="ARBA00023128"/>
    </source>
</evidence>
<keyword evidence="13" id="KW-0675">Receptor</keyword>
<dbReference type="GO" id="GO:0015031">
    <property type="term" value="P:protein transport"/>
    <property type="evidence" value="ECO:0007669"/>
    <property type="project" value="UniProtKB-KW"/>
</dbReference>